<sequence length="182" mass="20969">MSEASPVLQFGPDLQEYAISDREFLRQHPEYDILCTGVVVFNRDRKLLLVQRAKDEKAFPNAWEIPGGKVDDTDETILHAAARELKEETGLVATRVLRKVTQFTFDDRRPGRANKTWLKFIFEMEVEDASHVSLDPVEHQDFLFATEEEVAAEQSGEVKLAYVSEPNKMVKLEAFRLRKMVR</sequence>
<dbReference type="OMA" id="DGFPNLW"/>
<reference evidence="3" key="1">
    <citation type="journal article" date="2011" name="Nat. Commun.">
        <title>Effector diversification within compartments of the Leptosphaeria maculans genome affected by Repeat-Induced Point mutations.</title>
        <authorList>
            <person name="Rouxel T."/>
            <person name="Grandaubert J."/>
            <person name="Hane J.K."/>
            <person name="Hoede C."/>
            <person name="van de Wouw A.P."/>
            <person name="Couloux A."/>
            <person name="Dominguez V."/>
            <person name="Anthouard V."/>
            <person name="Bally P."/>
            <person name="Bourras S."/>
            <person name="Cozijnsen A.J."/>
            <person name="Ciuffetti L.M."/>
            <person name="Degrave A."/>
            <person name="Dilmaghani A."/>
            <person name="Duret L."/>
            <person name="Fudal I."/>
            <person name="Goodwin S.B."/>
            <person name="Gout L."/>
            <person name="Glaser N."/>
            <person name="Linglin J."/>
            <person name="Kema G.H.J."/>
            <person name="Lapalu N."/>
            <person name="Lawrence C.B."/>
            <person name="May K."/>
            <person name="Meyer M."/>
            <person name="Ollivier B."/>
            <person name="Poulain J."/>
            <person name="Schoch C.L."/>
            <person name="Simon A."/>
            <person name="Spatafora J.W."/>
            <person name="Stachowiak A."/>
            <person name="Turgeon B.G."/>
            <person name="Tyler B.M."/>
            <person name="Vincent D."/>
            <person name="Weissenbach J."/>
            <person name="Amselem J."/>
            <person name="Quesneville H."/>
            <person name="Oliver R.P."/>
            <person name="Wincker P."/>
            <person name="Balesdent M.-H."/>
            <person name="Howlett B.J."/>
        </authorList>
    </citation>
    <scope>NUCLEOTIDE SEQUENCE [LARGE SCALE GENOMIC DNA]</scope>
    <source>
        <strain evidence="3">JN3 / isolate v23.1.3 / race Av1-4-5-6-7-8</strain>
    </source>
</reference>
<dbReference type="EMBL" id="FP929065">
    <property type="protein sequence ID" value="CBX90756.1"/>
    <property type="molecule type" value="Genomic_DNA"/>
</dbReference>
<dbReference type="InterPro" id="IPR015797">
    <property type="entry name" value="NUDIX_hydrolase-like_dom_sf"/>
</dbReference>
<dbReference type="Pfam" id="PF00293">
    <property type="entry name" value="NUDIX"/>
    <property type="match status" value="1"/>
</dbReference>
<dbReference type="CDD" id="cd02883">
    <property type="entry name" value="NUDIX_Hydrolase"/>
    <property type="match status" value="1"/>
</dbReference>
<gene>
    <name evidence="2" type="ORF">LEMA_P057900.1</name>
</gene>
<organism evidence="3">
    <name type="scientific">Leptosphaeria maculans (strain JN3 / isolate v23.1.3 / race Av1-4-5-6-7-8)</name>
    <name type="common">Blackleg fungus</name>
    <name type="synonym">Phoma lingam</name>
    <dbReference type="NCBI Taxonomy" id="985895"/>
    <lineage>
        <taxon>Eukaryota</taxon>
        <taxon>Fungi</taxon>
        <taxon>Dikarya</taxon>
        <taxon>Ascomycota</taxon>
        <taxon>Pezizomycotina</taxon>
        <taxon>Dothideomycetes</taxon>
        <taxon>Pleosporomycetidae</taxon>
        <taxon>Pleosporales</taxon>
        <taxon>Pleosporineae</taxon>
        <taxon>Leptosphaeriaceae</taxon>
        <taxon>Plenodomus</taxon>
        <taxon>Plenodomus lingam/Leptosphaeria maculans species complex</taxon>
    </lineage>
</organism>
<dbReference type="STRING" id="985895.E4ZI95"/>
<dbReference type="AlphaFoldDB" id="E4ZI95"/>
<dbReference type="InParanoid" id="E4ZI95"/>
<feature type="domain" description="Nudix hydrolase" evidence="1">
    <location>
        <begin position="31"/>
        <end position="175"/>
    </location>
</feature>
<accession>E4ZI95</accession>
<dbReference type="PANTHER" id="PTHR43736">
    <property type="entry name" value="ADP-RIBOSE PYROPHOSPHATASE"/>
    <property type="match status" value="1"/>
</dbReference>
<dbReference type="InterPro" id="IPR000086">
    <property type="entry name" value="NUDIX_hydrolase_dom"/>
</dbReference>
<protein>
    <submittedName>
        <fullName evidence="2">Similar to NUDIX domain protein</fullName>
    </submittedName>
</protein>
<proteinExistence type="predicted"/>
<evidence type="ECO:0000313" key="3">
    <source>
        <dbReference type="Proteomes" id="UP000002668"/>
    </source>
</evidence>
<dbReference type="HOGENOM" id="CLU_067850_0_0_1"/>
<dbReference type="Proteomes" id="UP000002668">
    <property type="component" value="Genome"/>
</dbReference>
<name>E4ZI95_LEPMJ</name>
<dbReference type="SUPFAM" id="SSF55811">
    <property type="entry name" value="Nudix"/>
    <property type="match status" value="1"/>
</dbReference>
<dbReference type="VEuPathDB" id="FungiDB:LEMA_P057900.1"/>
<dbReference type="eggNOG" id="ENOG502S8JU">
    <property type="taxonomic scope" value="Eukaryota"/>
</dbReference>
<evidence type="ECO:0000259" key="1">
    <source>
        <dbReference type="PROSITE" id="PS51462"/>
    </source>
</evidence>
<evidence type="ECO:0000313" key="2">
    <source>
        <dbReference type="EMBL" id="CBX90756.1"/>
    </source>
</evidence>
<dbReference type="PROSITE" id="PS51462">
    <property type="entry name" value="NUDIX"/>
    <property type="match status" value="1"/>
</dbReference>
<dbReference type="OrthoDB" id="276276at2759"/>
<dbReference type="PANTHER" id="PTHR43736:SF1">
    <property type="entry name" value="DIHYDRONEOPTERIN TRIPHOSPHATE DIPHOSPHATASE"/>
    <property type="match status" value="1"/>
</dbReference>
<dbReference type="Gene3D" id="3.90.79.10">
    <property type="entry name" value="Nucleoside Triphosphate Pyrophosphohydrolase"/>
    <property type="match status" value="1"/>
</dbReference>
<keyword evidence="3" id="KW-1185">Reference proteome</keyword>